<reference evidence="1" key="1">
    <citation type="submission" date="2023-01" db="EMBL/GenBank/DDBJ databases">
        <title>Complete genome sequence of Planctobacterium marinum strain Dej080120_11.</title>
        <authorList>
            <person name="Ueki S."/>
            <person name="Maruyama F."/>
        </authorList>
    </citation>
    <scope>NUCLEOTIDE SEQUENCE</scope>
    <source>
        <strain evidence="1">Dej080120_11</strain>
    </source>
</reference>
<dbReference type="Proteomes" id="UP001333710">
    <property type="component" value="Chromosome"/>
</dbReference>
<name>A0AA48HXG6_9ALTE</name>
<evidence type="ECO:0000313" key="2">
    <source>
        <dbReference type="Proteomes" id="UP001333710"/>
    </source>
</evidence>
<dbReference type="RefSeq" id="WP_338292418.1">
    <property type="nucleotide sequence ID" value="NZ_AP027272.1"/>
</dbReference>
<proteinExistence type="predicted"/>
<organism evidence="1 2">
    <name type="scientific">Planctobacterium marinum</name>
    <dbReference type="NCBI Taxonomy" id="1631968"/>
    <lineage>
        <taxon>Bacteria</taxon>
        <taxon>Pseudomonadati</taxon>
        <taxon>Pseudomonadota</taxon>
        <taxon>Gammaproteobacteria</taxon>
        <taxon>Alteromonadales</taxon>
        <taxon>Alteromonadaceae</taxon>
        <taxon>Planctobacterium</taxon>
    </lineage>
</organism>
<dbReference type="EMBL" id="AP027272">
    <property type="protein sequence ID" value="BDX06400.1"/>
    <property type="molecule type" value="Genomic_DNA"/>
</dbReference>
<gene>
    <name evidence="1" type="ORF">MACH26_19210</name>
</gene>
<sequence>MKEFFDIHVVLATSEDMDIFDDEQAEEAAEQLNTILHMLYDKADEDTSVEKLENMVQHVWDNWREDGDLLSIDLQDLSDWVDQLLATWDDAHI</sequence>
<evidence type="ECO:0000313" key="1">
    <source>
        <dbReference type="EMBL" id="BDX06400.1"/>
    </source>
</evidence>
<dbReference type="KEGG" id="pmaw:MACH26_19210"/>
<dbReference type="AlphaFoldDB" id="A0AA48HXG6"/>
<keyword evidence="2" id="KW-1185">Reference proteome</keyword>
<protein>
    <submittedName>
        <fullName evidence="1">Uncharacterized protein</fullName>
    </submittedName>
</protein>
<accession>A0AA48HXG6</accession>